<evidence type="ECO:0000256" key="6">
    <source>
        <dbReference type="ARBA" id="ARBA00022989"/>
    </source>
</evidence>
<name>Q4TCI9_TETNG</name>
<dbReference type="OrthoDB" id="419734at2759"/>
<feature type="transmembrane region" description="Helical" evidence="9">
    <location>
        <begin position="12"/>
        <end position="31"/>
    </location>
</feature>
<evidence type="ECO:0000256" key="8">
    <source>
        <dbReference type="ARBA" id="ARBA00023180"/>
    </source>
</evidence>
<evidence type="ECO:0000256" key="2">
    <source>
        <dbReference type="ARBA" id="ARBA00022448"/>
    </source>
</evidence>
<feature type="non-terminal residue" evidence="10">
    <location>
        <position position="279"/>
    </location>
</feature>
<feature type="transmembrane region" description="Helical" evidence="9">
    <location>
        <begin position="75"/>
        <end position="95"/>
    </location>
</feature>
<reference evidence="10" key="2">
    <citation type="submission" date="2004-02" db="EMBL/GenBank/DDBJ databases">
        <authorList>
            <consortium name="Genoscope"/>
            <consortium name="Whitehead Institute Centre for Genome Research"/>
        </authorList>
    </citation>
    <scope>NUCLEOTIDE SEQUENCE</scope>
</reference>
<dbReference type="PANTHER" id="PTHR23507:SF2">
    <property type="entry name" value="PROTON-COUPLED FOLATE TRANSPORTER"/>
    <property type="match status" value="1"/>
</dbReference>
<proteinExistence type="predicted"/>
<feature type="transmembrane region" description="Helical" evidence="9">
    <location>
        <begin position="43"/>
        <end position="63"/>
    </location>
</feature>
<dbReference type="KEGG" id="tng:GSTEN00003289G001"/>
<comment type="caution">
    <text evidence="10">The sequence shown here is derived from an EMBL/GenBank/DDBJ whole genome shotgun (WGS) entry which is preliminary data.</text>
</comment>
<dbReference type="AlphaFoldDB" id="Q4TCI9"/>
<accession>Q4TCI9</accession>
<evidence type="ECO:0000256" key="3">
    <source>
        <dbReference type="ARBA" id="ARBA00022475"/>
    </source>
</evidence>
<feature type="transmembrane region" description="Helical" evidence="9">
    <location>
        <begin position="172"/>
        <end position="190"/>
    </location>
</feature>
<comment type="subcellular location">
    <subcellularLocation>
        <location evidence="1">Basolateral cell membrane</location>
        <topology evidence="1">Multi-pass membrane protein</topology>
    </subcellularLocation>
</comment>
<sequence>LQEVQTLTAQWNLYINLGGFSVGLLMVPLLGSWSDVAGRRPVLVVPCVGLALQAAVYILVMYLKLPVVYFLAGRLLCGLAGDFSVILAACFSYVADISDRRSRTFRVAILEACLGISGMLASIIGGQWKQAQGLLGLRLLQRCLADSWVALLGLLSNVSGLVLFSVADTTALMFTGYALCFFYMATTPVLRSKMSKVVDLRSKVRRVGPSLSGGLGVSFLTLFSPGALFATVACVESSCSLVASGLFNSLYPATLHFMKGFSFLFAAIVLLLPGGIIGW</sequence>
<evidence type="ECO:0000313" key="10">
    <source>
        <dbReference type="EMBL" id="CAF89393.1"/>
    </source>
</evidence>
<reference evidence="10" key="1">
    <citation type="journal article" date="2004" name="Nature">
        <title>Genome duplication in the teleost fish Tetraodon nigroviridis reveals the early vertebrate proto-karyotype.</title>
        <authorList>
            <person name="Jaillon O."/>
            <person name="Aury J.-M."/>
            <person name="Brunet F."/>
            <person name="Petit J.-L."/>
            <person name="Stange-Thomann N."/>
            <person name="Mauceli E."/>
            <person name="Bouneau L."/>
            <person name="Fischer C."/>
            <person name="Ozouf-Costaz C."/>
            <person name="Bernot A."/>
            <person name="Nicaud S."/>
            <person name="Jaffe D."/>
            <person name="Fisher S."/>
            <person name="Lutfalla G."/>
            <person name="Dossat C."/>
            <person name="Segurens B."/>
            <person name="Dasilva C."/>
            <person name="Salanoubat M."/>
            <person name="Levy M."/>
            <person name="Boudet N."/>
            <person name="Castellano S."/>
            <person name="Anthouard V."/>
            <person name="Jubin C."/>
            <person name="Castelli V."/>
            <person name="Katinka M."/>
            <person name="Vacherie B."/>
            <person name="Biemont C."/>
            <person name="Skalli Z."/>
            <person name="Cattolico L."/>
            <person name="Poulain J."/>
            <person name="De Berardinis V."/>
            <person name="Cruaud C."/>
            <person name="Duprat S."/>
            <person name="Brottier P."/>
            <person name="Coutanceau J.-P."/>
            <person name="Gouzy J."/>
            <person name="Parra G."/>
            <person name="Lardier G."/>
            <person name="Chapple C."/>
            <person name="McKernan K.J."/>
            <person name="McEwan P."/>
            <person name="Bosak S."/>
            <person name="Kellis M."/>
            <person name="Volff J.-N."/>
            <person name="Guigo R."/>
            <person name="Zody M.C."/>
            <person name="Mesirov J."/>
            <person name="Lindblad-Toh K."/>
            <person name="Birren B."/>
            <person name="Nusbaum C."/>
            <person name="Kahn D."/>
            <person name="Robinson-Rechavi M."/>
            <person name="Laudet V."/>
            <person name="Schachter V."/>
            <person name="Quetier F."/>
            <person name="Saurin W."/>
            <person name="Scarpelli C."/>
            <person name="Wincker P."/>
            <person name="Lander E.S."/>
            <person name="Weissenbach J."/>
            <person name="Roest Crollius H."/>
        </authorList>
    </citation>
    <scope>NUCLEOTIDE SEQUENCE [LARGE SCALE GENOMIC DNA]</scope>
</reference>
<keyword evidence="2" id="KW-0813">Transport</keyword>
<feature type="transmembrane region" description="Helical" evidence="9">
    <location>
        <begin position="211"/>
        <end position="233"/>
    </location>
</feature>
<dbReference type="GO" id="GO:0015293">
    <property type="term" value="F:symporter activity"/>
    <property type="evidence" value="ECO:0007669"/>
    <property type="project" value="UniProtKB-KW"/>
</dbReference>
<keyword evidence="4 9" id="KW-0812">Transmembrane</keyword>
<gene>
    <name evidence="10" type="ORF">GSTENG00003289001</name>
</gene>
<feature type="transmembrane region" description="Helical" evidence="9">
    <location>
        <begin position="147"/>
        <end position="166"/>
    </location>
</feature>
<dbReference type="GO" id="GO:0016323">
    <property type="term" value="C:basolateral plasma membrane"/>
    <property type="evidence" value="ECO:0007669"/>
    <property type="project" value="UniProtKB-SubCell"/>
</dbReference>
<dbReference type="SUPFAM" id="SSF103473">
    <property type="entry name" value="MFS general substrate transporter"/>
    <property type="match status" value="1"/>
</dbReference>
<evidence type="ECO:0000256" key="9">
    <source>
        <dbReference type="SAM" id="Phobius"/>
    </source>
</evidence>
<keyword evidence="7 9" id="KW-0472">Membrane</keyword>
<dbReference type="EMBL" id="CAAE01006885">
    <property type="protein sequence ID" value="CAF89393.1"/>
    <property type="molecule type" value="Genomic_DNA"/>
</dbReference>
<keyword evidence="8" id="KW-0325">Glycoprotein</keyword>
<feature type="transmembrane region" description="Helical" evidence="9">
    <location>
        <begin position="253"/>
        <end position="277"/>
    </location>
</feature>
<evidence type="ECO:0000256" key="1">
    <source>
        <dbReference type="ARBA" id="ARBA00004554"/>
    </source>
</evidence>
<keyword evidence="3" id="KW-1003">Cell membrane</keyword>
<feature type="non-terminal residue" evidence="10">
    <location>
        <position position="1"/>
    </location>
</feature>
<protein>
    <submittedName>
        <fullName evidence="10">(spotted green pufferfish) hypothetical protein</fullName>
    </submittedName>
</protein>
<dbReference type="Gene3D" id="1.20.1250.20">
    <property type="entry name" value="MFS general substrate transporter like domains"/>
    <property type="match status" value="1"/>
</dbReference>
<keyword evidence="6 9" id="KW-1133">Transmembrane helix</keyword>
<keyword evidence="5" id="KW-0769">Symport</keyword>
<feature type="transmembrane region" description="Helical" evidence="9">
    <location>
        <begin position="107"/>
        <end position="126"/>
    </location>
</feature>
<organism evidence="10">
    <name type="scientific">Tetraodon nigroviridis</name>
    <name type="common">Spotted green pufferfish</name>
    <name type="synonym">Chelonodon nigroviridis</name>
    <dbReference type="NCBI Taxonomy" id="99883"/>
    <lineage>
        <taxon>Eukaryota</taxon>
        <taxon>Metazoa</taxon>
        <taxon>Chordata</taxon>
        <taxon>Craniata</taxon>
        <taxon>Vertebrata</taxon>
        <taxon>Euteleostomi</taxon>
        <taxon>Actinopterygii</taxon>
        <taxon>Neopterygii</taxon>
        <taxon>Teleostei</taxon>
        <taxon>Neoteleostei</taxon>
        <taxon>Acanthomorphata</taxon>
        <taxon>Eupercaria</taxon>
        <taxon>Tetraodontiformes</taxon>
        <taxon>Tetradontoidea</taxon>
        <taxon>Tetraodontidae</taxon>
        <taxon>Tetraodon</taxon>
    </lineage>
</organism>
<dbReference type="PANTHER" id="PTHR23507">
    <property type="entry name" value="ZGC:174356"/>
    <property type="match status" value="1"/>
</dbReference>
<evidence type="ECO:0000256" key="7">
    <source>
        <dbReference type="ARBA" id="ARBA00023136"/>
    </source>
</evidence>
<evidence type="ECO:0000256" key="5">
    <source>
        <dbReference type="ARBA" id="ARBA00022847"/>
    </source>
</evidence>
<dbReference type="InterPro" id="IPR036259">
    <property type="entry name" value="MFS_trans_sf"/>
</dbReference>
<evidence type="ECO:0000256" key="4">
    <source>
        <dbReference type="ARBA" id="ARBA00022692"/>
    </source>
</evidence>